<dbReference type="PANTHER" id="PTHR10159:SF519">
    <property type="entry name" value="DUAL SPECIFICITY PROTEIN PHOSPHATASE MPK3"/>
    <property type="match status" value="1"/>
</dbReference>
<name>A0A4S4LMF2_9AGAM</name>
<comment type="similarity">
    <text evidence="1">Belongs to the protein-tyrosine phosphatase family. Non-receptor class dual specificity subfamily.</text>
</comment>
<dbReference type="GO" id="GO:0005737">
    <property type="term" value="C:cytoplasm"/>
    <property type="evidence" value="ECO:0007669"/>
    <property type="project" value="TreeGrafter"/>
</dbReference>
<dbReference type="PANTHER" id="PTHR10159">
    <property type="entry name" value="DUAL SPECIFICITY PROTEIN PHOSPHATASE"/>
    <property type="match status" value="1"/>
</dbReference>
<evidence type="ECO:0000256" key="1">
    <source>
        <dbReference type="ARBA" id="ARBA00008601"/>
    </source>
</evidence>
<dbReference type="GO" id="GO:0008330">
    <property type="term" value="F:protein tyrosine/threonine phosphatase activity"/>
    <property type="evidence" value="ECO:0007669"/>
    <property type="project" value="TreeGrafter"/>
</dbReference>
<accession>A0A4S4LMF2</accession>
<dbReference type="EMBL" id="SGPL01000390">
    <property type="protein sequence ID" value="THH13067.1"/>
    <property type="molecule type" value="Genomic_DNA"/>
</dbReference>
<gene>
    <name evidence="7" type="ORF">EW146_g7115</name>
</gene>
<dbReference type="Proteomes" id="UP000310158">
    <property type="component" value="Unassembled WGS sequence"/>
</dbReference>
<dbReference type="EC" id="3.1.3.48" evidence="2"/>
<keyword evidence="4" id="KW-0904">Protein phosphatase</keyword>
<evidence type="ECO:0000313" key="8">
    <source>
        <dbReference type="Proteomes" id="UP000310158"/>
    </source>
</evidence>
<evidence type="ECO:0000256" key="2">
    <source>
        <dbReference type="ARBA" id="ARBA00013064"/>
    </source>
</evidence>
<evidence type="ECO:0000256" key="5">
    <source>
        <dbReference type="SAM" id="MobiDB-lite"/>
    </source>
</evidence>
<dbReference type="Gene3D" id="3.90.190.10">
    <property type="entry name" value="Protein tyrosine phosphatase superfamily"/>
    <property type="match status" value="1"/>
</dbReference>
<dbReference type="GO" id="GO:0017017">
    <property type="term" value="F:MAP kinase tyrosine/serine/threonine phosphatase activity"/>
    <property type="evidence" value="ECO:0007669"/>
    <property type="project" value="TreeGrafter"/>
</dbReference>
<keyword evidence="3" id="KW-0378">Hydrolase</keyword>
<dbReference type="GO" id="GO:0043409">
    <property type="term" value="P:negative regulation of MAPK cascade"/>
    <property type="evidence" value="ECO:0007669"/>
    <property type="project" value="TreeGrafter"/>
</dbReference>
<dbReference type="Pfam" id="PF00782">
    <property type="entry name" value="DSPc"/>
    <property type="match status" value="1"/>
</dbReference>
<dbReference type="CDD" id="cd14498">
    <property type="entry name" value="DSP"/>
    <property type="match status" value="1"/>
</dbReference>
<dbReference type="GO" id="GO:0033550">
    <property type="term" value="F:MAP kinase tyrosine phosphatase activity"/>
    <property type="evidence" value="ECO:0007669"/>
    <property type="project" value="TreeGrafter"/>
</dbReference>
<evidence type="ECO:0000256" key="4">
    <source>
        <dbReference type="ARBA" id="ARBA00022912"/>
    </source>
</evidence>
<proteinExistence type="inferred from homology"/>
<protein>
    <recommendedName>
        <fullName evidence="2">protein-tyrosine-phosphatase</fullName>
        <ecNumber evidence="2">3.1.3.48</ecNumber>
    </recommendedName>
</protein>
<feature type="region of interest" description="Disordered" evidence="5">
    <location>
        <begin position="139"/>
        <end position="163"/>
    </location>
</feature>
<evidence type="ECO:0000259" key="6">
    <source>
        <dbReference type="Pfam" id="PF00782"/>
    </source>
</evidence>
<feature type="domain" description="Dual specificity phosphatase catalytic" evidence="6">
    <location>
        <begin position="49"/>
        <end position="134"/>
    </location>
</feature>
<dbReference type="InterPro" id="IPR029021">
    <property type="entry name" value="Prot-tyrosine_phosphatase-like"/>
</dbReference>
<dbReference type="SUPFAM" id="SSF52799">
    <property type="entry name" value="(Phosphotyrosine protein) phosphatases II"/>
    <property type="match status" value="1"/>
</dbReference>
<evidence type="ECO:0000256" key="3">
    <source>
        <dbReference type="ARBA" id="ARBA00022801"/>
    </source>
</evidence>
<evidence type="ECO:0000313" key="7">
    <source>
        <dbReference type="EMBL" id="THH13067.1"/>
    </source>
</evidence>
<dbReference type="OrthoDB" id="273181at2759"/>
<reference evidence="7 8" key="1">
    <citation type="submission" date="2019-02" db="EMBL/GenBank/DDBJ databases">
        <title>Genome sequencing of the rare red list fungi Bondarzewia mesenterica.</title>
        <authorList>
            <person name="Buettner E."/>
            <person name="Kellner H."/>
        </authorList>
    </citation>
    <scope>NUCLEOTIDE SEQUENCE [LARGE SCALE GENOMIC DNA]</scope>
    <source>
        <strain evidence="7 8">DSM 108281</strain>
    </source>
</reference>
<comment type="caution">
    <text evidence="7">The sequence shown here is derived from an EMBL/GenBank/DDBJ whole genome shotgun (WGS) entry which is preliminary data.</text>
</comment>
<sequence length="163" mass="17526">MISFAGLCPEVMQAMCTPMHLILPAAPSHEPSPPPHRTSSPSFAGQGALYLGSFAAVLEPTLLKEHNICHLVQVLDGSWTPGPSPSGISAHRIDIQDIESADLKPHLEDAVESIDSALSRGQNVLVHCHQVGISSPLSLLHTQPRSSSRARTRARGYHDRHPS</sequence>
<dbReference type="InterPro" id="IPR000340">
    <property type="entry name" value="Dual-sp_phosphatase_cat-dom"/>
</dbReference>
<organism evidence="7 8">
    <name type="scientific">Bondarzewia mesenterica</name>
    <dbReference type="NCBI Taxonomy" id="1095465"/>
    <lineage>
        <taxon>Eukaryota</taxon>
        <taxon>Fungi</taxon>
        <taxon>Dikarya</taxon>
        <taxon>Basidiomycota</taxon>
        <taxon>Agaricomycotina</taxon>
        <taxon>Agaricomycetes</taxon>
        <taxon>Russulales</taxon>
        <taxon>Bondarzewiaceae</taxon>
        <taxon>Bondarzewia</taxon>
    </lineage>
</organism>
<keyword evidence="8" id="KW-1185">Reference proteome</keyword>
<dbReference type="AlphaFoldDB" id="A0A4S4LMF2"/>